<keyword evidence="5 12" id="KW-0813">Transport</keyword>
<dbReference type="Gene3D" id="2.60.15.10">
    <property type="entry name" value="F0F1 ATP synthase delta/epsilon subunit, N-terminal"/>
    <property type="match status" value="1"/>
</dbReference>
<dbReference type="GO" id="GO:0005524">
    <property type="term" value="F:ATP binding"/>
    <property type="evidence" value="ECO:0007669"/>
    <property type="project" value="UniProtKB-UniRule"/>
</dbReference>
<evidence type="ECO:0000256" key="2">
    <source>
        <dbReference type="ARBA" id="ARBA00004202"/>
    </source>
</evidence>
<dbReference type="SUPFAM" id="SSF46604">
    <property type="entry name" value="Epsilon subunit of F1F0-ATP synthase C-terminal domain"/>
    <property type="match status" value="1"/>
</dbReference>
<dbReference type="RefSeq" id="WP_057896151.1">
    <property type="nucleotide sequence ID" value="NZ_AZEH01000039.1"/>
</dbReference>
<keyword evidence="12" id="KW-1003">Cell membrane</keyword>
<protein>
    <recommendedName>
        <fullName evidence="4 12">ATP synthase epsilon chain</fullName>
    </recommendedName>
    <alternativeName>
        <fullName evidence="11 12">ATP synthase F1 sector epsilon subunit</fullName>
    </alternativeName>
    <alternativeName>
        <fullName evidence="10 12">F-ATPase epsilon subunit</fullName>
    </alternativeName>
</protein>
<dbReference type="InterPro" id="IPR036771">
    <property type="entry name" value="ATPsynth_dsu/esu_N"/>
</dbReference>
<evidence type="ECO:0000256" key="12">
    <source>
        <dbReference type="HAMAP-Rule" id="MF_00530"/>
    </source>
</evidence>
<dbReference type="Proteomes" id="UP000051686">
    <property type="component" value="Unassembled WGS sequence"/>
</dbReference>
<keyword evidence="8 12" id="KW-0139">CF(1)</keyword>
<keyword evidence="14" id="KW-0175">Coiled coil</keyword>
<evidence type="ECO:0000313" key="18">
    <source>
        <dbReference type="Proteomes" id="UP000051686"/>
    </source>
</evidence>
<dbReference type="PANTHER" id="PTHR13822:SF10">
    <property type="entry name" value="ATP SYNTHASE EPSILON CHAIN, CHLOROPLASTIC"/>
    <property type="match status" value="1"/>
</dbReference>
<evidence type="ECO:0000256" key="1">
    <source>
        <dbReference type="ARBA" id="ARBA00003543"/>
    </source>
</evidence>
<comment type="subunit">
    <text evidence="12 13">F-type ATPases have 2 components, CF(1) - the catalytic core - and CF(0) - the membrane proton channel. CF(1) has five subunits: alpha(3), beta(3), gamma(1), delta(1), epsilon(1). CF(0) has three main subunits: a, b and c.</text>
</comment>
<feature type="domain" description="ATP synthase epsilon subunit C-terminal" evidence="15">
    <location>
        <begin position="92"/>
        <end position="140"/>
    </location>
</feature>
<dbReference type="PATRIC" id="fig|1423777.3.peg.1331"/>
<dbReference type="OrthoDB" id="9804110at2"/>
<dbReference type="STRING" id="1423777.FD46_GL001287"/>
<keyword evidence="7 12" id="KW-0472">Membrane</keyword>
<name>A0A0R1M8C4_9LACO</name>
<dbReference type="GO" id="GO:0046933">
    <property type="term" value="F:proton-transporting ATP synthase activity, rotational mechanism"/>
    <property type="evidence" value="ECO:0007669"/>
    <property type="project" value="UniProtKB-UniRule"/>
</dbReference>
<dbReference type="InterPro" id="IPR036794">
    <property type="entry name" value="ATP_F1_dsu/esu_C_sf"/>
</dbReference>
<keyword evidence="12" id="KW-0375">Hydrogen ion transport</keyword>
<dbReference type="GO" id="GO:0045259">
    <property type="term" value="C:proton-transporting ATP synthase complex"/>
    <property type="evidence" value="ECO:0007669"/>
    <property type="project" value="UniProtKB-KW"/>
</dbReference>
<comment type="subcellular location">
    <subcellularLocation>
        <location evidence="2 12">Cell membrane</location>
        <topology evidence="2 12">Peripheral membrane protein</topology>
    </subcellularLocation>
</comment>
<evidence type="ECO:0000256" key="7">
    <source>
        <dbReference type="ARBA" id="ARBA00023136"/>
    </source>
</evidence>
<comment type="function">
    <text evidence="1 12">Produces ATP from ADP in the presence of a proton gradient across the membrane.</text>
</comment>
<organism evidence="17 18">
    <name type="scientific">Liquorilactobacillus oeni DSM 19972</name>
    <dbReference type="NCBI Taxonomy" id="1423777"/>
    <lineage>
        <taxon>Bacteria</taxon>
        <taxon>Bacillati</taxon>
        <taxon>Bacillota</taxon>
        <taxon>Bacilli</taxon>
        <taxon>Lactobacillales</taxon>
        <taxon>Lactobacillaceae</taxon>
        <taxon>Liquorilactobacillus</taxon>
    </lineage>
</organism>
<evidence type="ECO:0000256" key="9">
    <source>
        <dbReference type="ARBA" id="ARBA00023310"/>
    </source>
</evidence>
<dbReference type="PANTHER" id="PTHR13822">
    <property type="entry name" value="ATP SYNTHASE DELTA/EPSILON CHAIN"/>
    <property type="match status" value="1"/>
</dbReference>
<dbReference type="CDD" id="cd12152">
    <property type="entry name" value="F1-ATPase_delta"/>
    <property type="match status" value="1"/>
</dbReference>
<evidence type="ECO:0000256" key="14">
    <source>
        <dbReference type="SAM" id="Coils"/>
    </source>
</evidence>
<keyword evidence="18" id="KW-1185">Reference proteome</keyword>
<dbReference type="Pfam" id="PF00401">
    <property type="entry name" value="ATP-synt_DE"/>
    <property type="match status" value="1"/>
</dbReference>
<keyword evidence="9 12" id="KW-0066">ATP synthesis</keyword>
<dbReference type="InterPro" id="IPR001469">
    <property type="entry name" value="ATP_synth_F1_dsu/esu"/>
</dbReference>
<evidence type="ECO:0000259" key="15">
    <source>
        <dbReference type="Pfam" id="PF00401"/>
    </source>
</evidence>
<evidence type="ECO:0000256" key="13">
    <source>
        <dbReference type="RuleBase" id="RU003656"/>
    </source>
</evidence>
<proteinExistence type="inferred from homology"/>
<evidence type="ECO:0000256" key="8">
    <source>
        <dbReference type="ARBA" id="ARBA00023196"/>
    </source>
</evidence>
<keyword evidence="6 12" id="KW-0406">Ion transport</keyword>
<feature type="coiled-coil region" evidence="14">
    <location>
        <begin position="89"/>
        <end position="123"/>
    </location>
</feature>
<evidence type="ECO:0000256" key="4">
    <source>
        <dbReference type="ARBA" id="ARBA00014480"/>
    </source>
</evidence>
<reference evidence="17 18" key="1">
    <citation type="journal article" date="2015" name="Genome Announc.">
        <title>Expanding the biotechnology potential of lactobacilli through comparative genomics of 213 strains and associated genera.</title>
        <authorList>
            <person name="Sun Z."/>
            <person name="Harris H.M."/>
            <person name="McCann A."/>
            <person name="Guo C."/>
            <person name="Argimon S."/>
            <person name="Zhang W."/>
            <person name="Yang X."/>
            <person name="Jeffery I.B."/>
            <person name="Cooney J.C."/>
            <person name="Kagawa T.F."/>
            <person name="Liu W."/>
            <person name="Song Y."/>
            <person name="Salvetti E."/>
            <person name="Wrobel A."/>
            <person name="Rasinkangas P."/>
            <person name="Parkhill J."/>
            <person name="Rea M.C."/>
            <person name="O'Sullivan O."/>
            <person name="Ritari J."/>
            <person name="Douillard F.P."/>
            <person name="Paul Ross R."/>
            <person name="Yang R."/>
            <person name="Briner A.E."/>
            <person name="Felis G.E."/>
            <person name="de Vos W.M."/>
            <person name="Barrangou R."/>
            <person name="Klaenhammer T.R."/>
            <person name="Caufield P.W."/>
            <person name="Cui Y."/>
            <person name="Zhang H."/>
            <person name="O'Toole P.W."/>
        </authorList>
    </citation>
    <scope>NUCLEOTIDE SEQUENCE [LARGE SCALE GENOMIC DNA]</scope>
    <source>
        <strain evidence="17 18">DSM 19972</strain>
    </source>
</reference>
<dbReference type="NCBIfam" id="NF001846">
    <property type="entry name" value="PRK00571.1-3"/>
    <property type="match status" value="1"/>
</dbReference>
<evidence type="ECO:0000313" key="17">
    <source>
        <dbReference type="EMBL" id="KRL04169.1"/>
    </source>
</evidence>
<dbReference type="GO" id="GO:0005886">
    <property type="term" value="C:plasma membrane"/>
    <property type="evidence" value="ECO:0007669"/>
    <property type="project" value="UniProtKB-SubCell"/>
</dbReference>
<dbReference type="HAMAP" id="MF_00530">
    <property type="entry name" value="ATP_synth_epsil_bac"/>
    <property type="match status" value="1"/>
</dbReference>
<dbReference type="Gene3D" id="1.20.5.440">
    <property type="entry name" value="ATP synthase delta/epsilon subunit, C-terminal domain"/>
    <property type="match status" value="1"/>
</dbReference>
<sequence>MAEEKLLTVNVVTPDGSVYDEKTPMAVFRTTVGELGILPEHIPLLASLEIDEVRVKVPNTEGKFDEIVVNGGFVEFSDNVATVVANSAERKEDIDLERAERARKRAQERLKKARQEKDTDKLRRAEVSLRRAVNRLNVSKH</sequence>
<comment type="caution">
    <text evidence="17">The sequence shown here is derived from an EMBL/GenBank/DDBJ whole genome shotgun (WGS) entry which is preliminary data.</text>
</comment>
<evidence type="ECO:0000256" key="5">
    <source>
        <dbReference type="ARBA" id="ARBA00022448"/>
    </source>
</evidence>
<dbReference type="NCBIfam" id="TIGR01216">
    <property type="entry name" value="ATP_synt_epsi"/>
    <property type="match status" value="1"/>
</dbReference>
<dbReference type="InterPro" id="IPR020546">
    <property type="entry name" value="ATP_synth_F1_dsu/esu_N"/>
</dbReference>
<evidence type="ECO:0000259" key="16">
    <source>
        <dbReference type="Pfam" id="PF02823"/>
    </source>
</evidence>
<dbReference type="EMBL" id="AZEH01000039">
    <property type="protein sequence ID" value="KRL04169.1"/>
    <property type="molecule type" value="Genomic_DNA"/>
</dbReference>
<accession>A0A0R1M8C4</accession>
<dbReference type="InterPro" id="IPR020547">
    <property type="entry name" value="ATP_synth_F1_esu_C"/>
</dbReference>
<dbReference type="SUPFAM" id="SSF51344">
    <property type="entry name" value="Epsilon subunit of F1F0-ATP synthase N-terminal domain"/>
    <property type="match status" value="1"/>
</dbReference>
<gene>
    <name evidence="12" type="primary">atpC</name>
    <name evidence="17" type="ORF">FD46_GL001287</name>
</gene>
<evidence type="ECO:0000256" key="10">
    <source>
        <dbReference type="ARBA" id="ARBA00030215"/>
    </source>
</evidence>
<evidence type="ECO:0000256" key="3">
    <source>
        <dbReference type="ARBA" id="ARBA00005712"/>
    </source>
</evidence>
<dbReference type="AlphaFoldDB" id="A0A0R1M8C4"/>
<evidence type="ECO:0000256" key="6">
    <source>
        <dbReference type="ARBA" id="ARBA00023065"/>
    </source>
</evidence>
<feature type="domain" description="ATP synthase F1 complex delta/epsilon subunit N-terminal" evidence="16">
    <location>
        <begin position="7"/>
        <end position="88"/>
    </location>
</feature>
<comment type="similarity">
    <text evidence="3 12 13">Belongs to the ATPase epsilon chain family.</text>
</comment>
<evidence type="ECO:0000256" key="11">
    <source>
        <dbReference type="ARBA" id="ARBA00031795"/>
    </source>
</evidence>
<dbReference type="Pfam" id="PF02823">
    <property type="entry name" value="ATP-synt_DE_N"/>
    <property type="match status" value="1"/>
</dbReference>